<dbReference type="InterPro" id="IPR001789">
    <property type="entry name" value="Sig_transdc_resp-reg_receiver"/>
</dbReference>
<evidence type="ECO:0000259" key="11">
    <source>
        <dbReference type="PROSITE" id="PS50109"/>
    </source>
</evidence>
<sequence length="816" mass="89877">MFSAITVLLSGADVYRLASLKGIILSVLSPELLTVKTILLNAPPEKSERVEEPLDRVALLLVDLRGAIEPVALFHQARLCSPDAPSLALVELEQEAVIEALFAAGATDCIVATPGLNRWLPHRIRLLLQMQRDSSSGKAETREPNEALQEENEERRRIQSALQVSEEKLRLIFEYAFDGISIYEELPESGSRRLLECNDRYCEMAGRSREELLTIGNTSLVHRKIGRIFTRSENLFIRQHKIPYRGFFSWIRPDGKENVIEYSAAPIDVDGRPLTIGIDRDITDQIHAQESAMRRADHMEAINAVIGAAASAVDVRALIESAVQDLARGLIADGAVMWVKDQIAAAGIDAEEARRWMARFDRTQTDAYLIEDNKIEDNKAPEGSSENTRWLAAPIVHEGRLFGGLMVRGADVDAWPGDALALARAVGKEVGAAVARFALFEQTLQQGRIAAVGRLAAGVAHDFNNILAVVLLQTQLLELEPTLSEKGRLRLRTIAERAQYAASLVRQILDFSLNSVLSKESVDLSLLIDEVADLVRRTFPKTIQVVVEHPPQRLYTYGDFTMLKQALINLALNARDAMSDGGTLSLRVERLEETGSNRTDLHGEWLRVTVRDTGVGIAAEALPHLFEPFFTTKEVGKGVGLGLAQVYGIVKQHGGEVSATSQPGQGATFFIDLPALHPEPEAALPEPSANSPAPVRLLYVEDESLLREVFCDLLGLYGYEVWSAADGEEALTRYGERLAEIDLMITDLAMPGMNGVELHQQLRKRLPTLRTIVLSGYPAEHQLSHGADEGIVAWLQKPISMAILTAQIEEILKSVA</sequence>
<dbReference type="InterPro" id="IPR005467">
    <property type="entry name" value="His_kinase_dom"/>
</dbReference>
<dbReference type="CDD" id="cd00130">
    <property type="entry name" value="PAS"/>
    <property type="match status" value="1"/>
</dbReference>
<dbReference type="Pfam" id="PF02518">
    <property type="entry name" value="HATPase_c"/>
    <property type="match status" value="1"/>
</dbReference>
<dbReference type="InterPro" id="IPR004358">
    <property type="entry name" value="Sig_transdc_His_kin-like_C"/>
</dbReference>
<feature type="domain" description="Histidine kinase" evidence="11">
    <location>
        <begin position="458"/>
        <end position="677"/>
    </location>
</feature>
<keyword evidence="4" id="KW-0808">Transferase</keyword>
<dbReference type="SUPFAM" id="SSF55781">
    <property type="entry name" value="GAF domain-like"/>
    <property type="match status" value="1"/>
</dbReference>
<dbReference type="InterPro" id="IPR000014">
    <property type="entry name" value="PAS"/>
</dbReference>
<dbReference type="SMART" id="SM00387">
    <property type="entry name" value="HATPase_c"/>
    <property type="match status" value="1"/>
</dbReference>
<keyword evidence="7" id="KW-0067">ATP-binding</keyword>
<keyword evidence="8" id="KW-0902">Two-component regulatory system</keyword>
<dbReference type="PANTHER" id="PTHR43065">
    <property type="entry name" value="SENSOR HISTIDINE KINASE"/>
    <property type="match status" value="1"/>
</dbReference>
<dbReference type="GO" id="GO:0005524">
    <property type="term" value="F:ATP binding"/>
    <property type="evidence" value="ECO:0007669"/>
    <property type="project" value="UniProtKB-KW"/>
</dbReference>
<organism evidence="13">
    <name type="scientific">Caldilinea aerophila</name>
    <dbReference type="NCBI Taxonomy" id="133453"/>
    <lineage>
        <taxon>Bacteria</taxon>
        <taxon>Bacillati</taxon>
        <taxon>Chloroflexota</taxon>
        <taxon>Caldilineae</taxon>
        <taxon>Caldilineales</taxon>
        <taxon>Caldilineaceae</taxon>
        <taxon>Caldilinea</taxon>
    </lineage>
</organism>
<dbReference type="EMBL" id="DSMG01000165">
    <property type="protein sequence ID" value="HDX32913.1"/>
    <property type="molecule type" value="Genomic_DNA"/>
</dbReference>
<dbReference type="Gene3D" id="3.30.565.10">
    <property type="entry name" value="Histidine kinase-like ATPase, C-terminal domain"/>
    <property type="match status" value="1"/>
</dbReference>
<evidence type="ECO:0000256" key="3">
    <source>
        <dbReference type="ARBA" id="ARBA00022553"/>
    </source>
</evidence>
<dbReference type="InterPro" id="IPR011006">
    <property type="entry name" value="CheY-like_superfamily"/>
</dbReference>
<dbReference type="AlphaFoldDB" id="A0A7C1FMW5"/>
<dbReference type="Pfam" id="PF00072">
    <property type="entry name" value="Response_reg"/>
    <property type="match status" value="1"/>
</dbReference>
<dbReference type="InterPro" id="IPR036890">
    <property type="entry name" value="HATPase_C_sf"/>
</dbReference>
<evidence type="ECO:0000256" key="5">
    <source>
        <dbReference type="ARBA" id="ARBA00022741"/>
    </source>
</evidence>
<dbReference type="SUPFAM" id="SSF47384">
    <property type="entry name" value="Homodimeric domain of signal transducing histidine kinase"/>
    <property type="match status" value="1"/>
</dbReference>
<dbReference type="PANTHER" id="PTHR43065:SF46">
    <property type="entry name" value="C4-DICARBOXYLATE TRANSPORT SENSOR PROTEIN DCTB"/>
    <property type="match status" value="1"/>
</dbReference>
<dbReference type="PROSITE" id="PS50110">
    <property type="entry name" value="RESPONSE_REGULATORY"/>
    <property type="match status" value="1"/>
</dbReference>
<keyword evidence="3 9" id="KW-0597">Phosphoprotein</keyword>
<evidence type="ECO:0000256" key="6">
    <source>
        <dbReference type="ARBA" id="ARBA00022777"/>
    </source>
</evidence>
<dbReference type="PRINTS" id="PR00344">
    <property type="entry name" value="BCTRLSENSOR"/>
</dbReference>
<keyword evidence="6" id="KW-0418">Kinase</keyword>
<evidence type="ECO:0000256" key="8">
    <source>
        <dbReference type="ARBA" id="ARBA00023012"/>
    </source>
</evidence>
<dbReference type="EC" id="2.7.13.3" evidence="2"/>
<protein>
    <recommendedName>
        <fullName evidence="2">histidine kinase</fullName>
        <ecNumber evidence="2">2.7.13.3</ecNumber>
    </recommendedName>
</protein>
<comment type="caution">
    <text evidence="13">The sequence shown here is derived from an EMBL/GenBank/DDBJ whole genome shotgun (WGS) entry which is preliminary data.</text>
</comment>
<feature type="domain" description="Response regulatory" evidence="12">
    <location>
        <begin position="696"/>
        <end position="812"/>
    </location>
</feature>
<dbReference type="Pfam" id="PF00512">
    <property type="entry name" value="HisKA"/>
    <property type="match status" value="1"/>
</dbReference>
<dbReference type="CDD" id="cd00082">
    <property type="entry name" value="HisKA"/>
    <property type="match status" value="1"/>
</dbReference>
<dbReference type="SMART" id="SM00448">
    <property type="entry name" value="REC"/>
    <property type="match status" value="1"/>
</dbReference>
<evidence type="ECO:0000256" key="7">
    <source>
        <dbReference type="ARBA" id="ARBA00022840"/>
    </source>
</evidence>
<dbReference type="InterPro" id="IPR029016">
    <property type="entry name" value="GAF-like_dom_sf"/>
</dbReference>
<dbReference type="SMART" id="SM00388">
    <property type="entry name" value="HisKA"/>
    <property type="match status" value="1"/>
</dbReference>
<dbReference type="InterPro" id="IPR035965">
    <property type="entry name" value="PAS-like_dom_sf"/>
</dbReference>
<evidence type="ECO:0000256" key="9">
    <source>
        <dbReference type="PROSITE-ProRule" id="PRU00169"/>
    </source>
</evidence>
<dbReference type="NCBIfam" id="TIGR00229">
    <property type="entry name" value="sensory_box"/>
    <property type="match status" value="1"/>
</dbReference>
<evidence type="ECO:0000256" key="4">
    <source>
        <dbReference type="ARBA" id="ARBA00022679"/>
    </source>
</evidence>
<dbReference type="SUPFAM" id="SSF55874">
    <property type="entry name" value="ATPase domain of HSP90 chaperone/DNA topoisomerase II/histidine kinase"/>
    <property type="match status" value="1"/>
</dbReference>
<dbReference type="SUPFAM" id="SSF55785">
    <property type="entry name" value="PYP-like sensor domain (PAS domain)"/>
    <property type="match status" value="1"/>
</dbReference>
<dbReference type="Gene3D" id="3.30.450.40">
    <property type="match status" value="1"/>
</dbReference>
<dbReference type="PROSITE" id="PS50109">
    <property type="entry name" value="HIS_KIN"/>
    <property type="match status" value="1"/>
</dbReference>
<accession>A0A7C1FMW5</accession>
<dbReference type="InterPro" id="IPR003594">
    <property type="entry name" value="HATPase_dom"/>
</dbReference>
<evidence type="ECO:0000313" key="13">
    <source>
        <dbReference type="EMBL" id="HDX32913.1"/>
    </source>
</evidence>
<dbReference type="Gene3D" id="1.10.287.130">
    <property type="match status" value="1"/>
</dbReference>
<dbReference type="CDD" id="cd00156">
    <property type="entry name" value="REC"/>
    <property type="match status" value="1"/>
</dbReference>
<evidence type="ECO:0000259" key="12">
    <source>
        <dbReference type="PROSITE" id="PS50110"/>
    </source>
</evidence>
<evidence type="ECO:0000256" key="2">
    <source>
        <dbReference type="ARBA" id="ARBA00012438"/>
    </source>
</evidence>
<name>A0A7C1FMW5_9CHLR</name>
<feature type="region of interest" description="Disordered" evidence="10">
    <location>
        <begin position="135"/>
        <end position="155"/>
    </location>
</feature>
<gene>
    <name evidence="13" type="ORF">ENQ20_15705</name>
</gene>
<keyword evidence="5" id="KW-0547">Nucleotide-binding</keyword>
<comment type="catalytic activity">
    <reaction evidence="1">
        <text>ATP + protein L-histidine = ADP + protein N-phospho-L-histidine.</text>
        <dbReference type="EC" id="2.7.13.3"/>
    </reaction>
</comment>
<evidence type="ECO:0000256" key="1">
    <source>
        <dbReference type="ARBA" id="ARBA00000085"/>
    </source>
</evidence>
<reference evidence="13" key="1">
    <citation type="journal article" date="2020" name="mSystems">
        <title>Genome- and Community-Level Interaction Insights into Carbon Utilization and Element Cycling Functions of Hydrothermarchaeota in Hydrothermal Sediment.</title>
        <authorList>
            <person name="Zhou Z."/>
            <person name="Liu Y."/>
            <person name="Xu W."/>
            <person name="Pan J."/>
            <person name="Luo Z.H."/>
            <person name="Li M."/>
        </authorList>
    </citation>
    <scope>NUCLEOTIDE SEQUENCE [LARGE SCALE GENOMIC DNA]</scope>
    <source>
        <strain evidence="13">SpSt-289</strain>
    </source>
</reference>
<dbReference type="InterPro" id="IPR036097">
    <property type="entry name" value="HisK_dim/P_sf"/>
</dbReference>
<feature type="modified residue" description="4-aspartylphosphate" evidence="9">
    <location>
        <position position="747"/>
    </location>
</feature>
<dbReference type="Gene3D" id="3.30.450.20">
    <property type="entry name" value="PAS domain"/>
    <property type="match status" value="1"/>
</dbReference>
<proteinExistence type="predicted"/>
<dbReference type="Gene3D" id="3.40.50.2300">
    <property type="match status" value="1"/>
</dbReference>
<dbReference type="InterPro" id="IPR003661">
    <property type="entry name" value="HisK_dim/P_dom"/>
</dbReference>
<dbReference type="SUPFAM" id="SSF52172">
    <property type="entry name" value="CheY-like"/>
    <property type="match status" value="2"/>
</dbReference>
<evidence type="ECO:0000256" key="10">
    <source>
        <dbReference type="SAM" id="MobiDB-lite"/>
    </source>
</evidence>
<dbReference type="GO" id="GO:0000155">
    <property type="term" value="F:phosphorelay sensor kinase activity"/>
    <property type="evidence" value="ECO:0007669"/>
    <property type="project" value="InterPro"/>
</dbReference>